<accession>A0A023B196</accession>
<dbReference type="GeneID" id="22914711"/>
<sequence>MPVYTTVASSPSTAPATASTLSTAASTALSTLSDLATSAVLGTTGDVDPTALDALIHALYRFLLSLSCTASGTEGVPQTYDDF</sequence>
<dbReference type="AlphaFoldDB" id="A0A023B196"/>
<protein>
    <submittedName>
        <fullName evidence="1">Uncharacterized protein</fullName>
    </submittedName>
</protein>
<proteinExistence type="predicted"/>
<reference evidence="1" key="1">
    <citation type="submission" date="2013-12" db="EMBL/GenBank/DDBJ databases">
        <authorList>
            <person name="Omoto C.K."/>
            <person name="Sibley D."/>
            <person name="Venepally P."/>
            <person name="Hadjithomas M."/>
            <person name="Karamycheva S."/>
            <person name="Brunk B."/>
            <person name="Roos D."/>
            <person name="Caler E."/>
            <person name="Lorenzi H."/>
        </authorList>
    </citation>
    <scope>NUCLEOTIDE SEQUENCE</scope>
</reference>
<dbReference type="Proteomes" id="UP000019763">
    <property type="component" value="Unassembled WGS sequence"/>
</dbReference>
<name>A0A023B196_GRENI</name>
<gene>
    <name evidence="1" type="ORF">GNI_133570</name>
</gene>
<dbReference type="VEuPathDB" id="CryptoDB:GNI_133570"/>
<evidence type="ECO:0000313" key="2">
    <source>
        <dbReference type="Proteomes" id="UP000019763"/>
    </source>
</evidence>
<organism evidence="1 2">
    <name type="scientific">Gregarina niphandrodes</name>
    <name type="common">Septate eugregarine</name>
    <dbReference type="NCBI Taxonomy" id="110365"/>
    <lineage>
        <taxon>Eukaryota</taxon>
        <taxon>Sar</taxon>
        <taxon>Alveolata</taxon>
        <taxon>Apicomplexa</taxon>
        <taxon>Conoidasida</taxon>
        <taxon>Gregarinasina</taxon>
        <taxon>Eugregarinorida</taxon>
        <taxon>Gregarinidae</taxon>
        <taxon>Gregarina</taxon>
    </lineage>
</organism>
<dbReference type="EMBL" id="AFNH02000992">
    <property type="protein sequence ID" value="EZG46516.1"/>
    <property type="molecule type" value="Genomic_DNA"/>
</dbReference>
<keyword evidence="2" id="KW-1185">Reference proteome</keyword>
<comment type="caution">
    <text evidence="1">The sequence shown here is derived from an EMBL/GenBank/DDBJ whole genome shotgun (WGS) entry which is preliminary data.</text>
</comment>
<evidence type="ECO:0000313" key="1">
    <source>
        <dbReference type="EMBL" id="EZG46516.1"/>
    </source>
</evidence>
<dbReference type="RefSeq" id="XP_011132289.1">
    <property type="nucleotide sequence ID" value="XM_011133987.1"/>
</dbReference>